<evidence type="ECO:0000313" key="3">
    <source>
        <dbReference type="Proteomes" id="UP000272729"/>
    </source>
</evidence>
<dbReference type="Proteomes" id="UP000272729">
    <property type="component" value="Unassembled WGS sequence"/>
</dbReference>
<dbReference type="RefSeq" id="WP_121227766.1">
    <property type="nucleotide sequence ID" value="NZ_JBIUBA010000051.1"/>
</dbReference>
<dbReference type="NCBIfam" id="NF005556">
    <property type="entry name" value="PRK07226.1"/>
    <property type="match status" value="1"/>
</dbReference>
<dbReference type="SUPFAM" id="SSF51569">
    <property type="entry name" value="Aldolase"/>
    <property type="match status" value="1"/>
</dbReference>
<dbReference type="Gene3D" id="3.20.20.70">
    <property type="entry name" value="Aldolase class I"/>
    <property type="match status" value="1"/>
</dbReference>
<keyword evidence="3" id="KW-1185">Reference proteome</keyword>
<dbReference type="PIRSF" id="PIRSF038992">
    <property type="entry name" value="Aldolase_Ia"/>
    <property type="match status" value="1"/>
</dbReference>
<organism evidence="2 3">
    <name type="scientific">Saccharothrix variisporea</name>
    <dbReference type="NCBI Taxonomy" id="543527"/>
    <lineage>
        <taxon>Bacteria</taxon>
        <taxon>Bacillati</taxon>
        <taxon>Actinomycetota</taxon>
        <taxon>Actinomycetes</taxon>
        <taxon>Pseudonocardiales</taxon>
        <taxon>Pseudonocardiaceae</taxon>
        <taxon>Saccharothrix</taxon>
    </lineage>
</organism>
<proteinExistence type="predicted"/>
<name>A0A495XI76_9PSEU</name>
<comment type="caution">
    <text evidence="2">The sequence shown here is derived from an EMBL/GenBank/DDBJ whole genome shotgun (WGS) entry which is preliminary data.</text>
</comment>
<dbReference type="AlphaFoldDB" id="A0A495XI76"/>
<gene>
    <name evidence="2" type="ORF">DFJ66_7084</name>
</gene>
<feature type="active site" description="Schiff-base intermediate with dihydroxyacetone-P" evidence="1">
    <location>
        <position position="175"/>
    </location>
</feature>
<dbReference type="Pfam" id="PF01791">
    <property type="entry name" value="DeoC"/>
    <property type="match status" value="1"/>
</dbReference>
<evidence type="ECO:0000313" key="2">
    <source>
        <dbReference type="EMBL" id="RKT73747.1"/>
    </source>
</evidence>
<dbReference type="GO" id="GO:0004332">
    <property type="term" value="F:fructose-bisphosphate aldolase activity"/>
    <property type="evidence" value="ECO:0007669"/>
    <property type="project" value="InterPro"/>
</dbReference>
<dbReference type="InterPro" id="IPR041720">
    <property type="entry name" value="FbaB-like"/>
</dbReference>
<dbReference type="InterPro" id="IPR013785">
    <property type="entry name" value="Aldolase_TIM"/>
</dbReference>
<dbReference type="EMBL" id="RBXR01000001">
    <property type="protein sequence ID" value="RKT73747.1"/>
    <property type="molecule type" value="Genomic_DNA"/>
</dbReference>
<accession>A0A495XI76</accession>
<sequence>MRKALRLRRLSRPRDDRYLFVPLDHSVSDGPVVPRDRWPDLISAVVVGGADAIIVHKGRIRTIDPRLLGGCALIVHLSAGTAHMADTNAKVLVGEVEEALRLGADAVSVHVNIGSDTEERQLADFGVVANACDAWNVPLVAMVYPRGPRIADTTDPALLAHVVNIAVDLGADIVKTNLALPVERMAEVVESCPIPVLVAGGPATPGTAGGPATGGSLVDYARASMAMGCAGLAVGRRVFTSPQPMSLVAELASVIHAEDPAELVPAMSGALS</sequence>
<dbReference type="PANTHER" id="PTHR47916:SF1">
    <property type="entry name" value="3-HYDROXY-5-PHOSPHONOOXYPENTANE-2,4-DIONE THIOLASE"/>
    <property type="match status" value="1"/>
</dbReference>
<dbReference type="InterPro" id="IPR002915">
    <property type="entry name" value="DeoC/FbaB/LacD_aldolase"/>
</dbReference>
<evidence type="ECO:0000256" key="1">
    <source>
        <dbReference type="PIRSR" id="PIRSR038992-1"/>
    </source>
</evidence>
<dbReference type="SMART" id="SM01133">
    <property type="entry name" value="DeoC"/>
    <property type="match status" value="1"/>
</dbReference>
<dbReference type="OrthoDB" id="9771504at2"/>
<feature type="active site" description="Proton donor" evidence="1">
    <location>
        <position position="144"/>
    </location>
</feature>
<protein>
    <submittedName>
        <fullName evidence="2">2-amino-4, 5-dihydroxy-6-oxo-7-(Phosphonooxy)heptanoate synthase</fullName>
    </submittedName>
</protein>
<dbReference type="PANTHER" id="PTHR47916">
    <property type="entry name" value="FRUCTOSE-BISPHOSPHATE ALDOLASE CLASS 1"/>
    <property type="match status" value="1"/>
</dbReference>
<reference evidence="2 3" key="1">
    <citation type="submission" date="2018-10" db="EMBL/GenBank/DDBJ databases">
        <title>Sequencing the genomes of 1000 actinobacteria strains.</title>
        <authorList>
            <person name="Klenk H.-P."/>
        </authorList>
    </citation>
    <scope>NUCLEOTIDE SEQUENCE [LARGE SCALE GENOMIC DNA]</scope>
    <source>
        <strain evidence="2 3">DSM 43911</strain>
    </source>
</reference>
<dbReference type="InterPro" id="IPR050456">
    <property type="entry name" value="DeoC/FbaB_aldolase"/>
</dbReference>